<evidence type="ECO:0000256" key="1">
    <source>
        <dbReference type="SAM" id="Phobius"/>
    </source>
</evidence>
<feature type="transmembrane region" description="Helical" evidence="1">
    <location>
        <begin position="27"/>
        <end position="48"/>
    </location>
</feature>
<evidence type="ECO:0000313" key="2">
    <source>
        <dbReference type="EMBL" id="MUV13486.1"/>
    </source>
</evidence>
<reference evidence="2 3" key="1">
    <citation type="submission" date="2019-12" db="EMBL/GenBank/DDBJ databases">
        <authorList>
            <person name="Xu J."/>
        </authorList>
    </citation>
    <scope>NUCLEOTIDE SEQUENCE [LARGE SCALE GENOMIC DNA]</scope>
    <source>
        <strain evidence="2 3">HX-5-24</strain>
    </source>
</reference>
<feature type="transmembrane region" description="Helical" evidence="1">
    <location>
        <begin position="75"/>
        <end position="99"/>
    </location>
</feature>
<dbReference type="AlphaFoldDB" id="A0A7C9M239"/>
<evidence type="ECO:0000313" key="3">
    <source>
        <dbReference type="Proteomes" id="UP000479692"/>
    </source>
</evidence>
<accession>A0A7C9M239</accession>
<name>A0A7C9M239_9GAMM</name>
<keyword evidence="1" id="KW-0472">Membrane</keyword>
<keyword evidence="1" id="KW-1133">Transmembrane helix</keyword>
<gene>
    <name evidence="2" type="ORF">GN331_04610</name>
</gene>
<dbReference type="RefSeq" id="WP_156640671.1">
    <property type="nucleotide sequence ID" value="NZ_WOXT01000001.1"/>
</dbReference>
<proteinExistence type="predicted"/>
<keyword evidence="1" id="KW-0812">Transmembrane</keyword>
<organism evidence="2 3">
    <name type="scientific">Noviluteimonas gilva</name>
    <dbReference type="NCBI Taxonomy" id="2682097"/>
    <lineage>
        <taxon>Bacteria</taxon>
        <taxon>Pseudomonadati</taxon>
        <taxon>Pseudomonadota</taxon>
        <taxon>Gammaproteobacteria</taxon>
        <taxon>Lysobacterales</taxon>
        <taxon>Lysobacteraceae</taxon>
        <taxon>Noviluteimonas</taxon>
    </lineage>
</organism>
<dbReference type="Proteomes" id="UP000479692">
    <property type="component" value="Unassembled WGS sequence"/>
</dbReference>
<protein>
    <submittedName>
        <fullName evidence="2">Uncharacterized protein</fullName>
    </submittedName>
</protein>
<sequence length="274" mass="30399">MSEVEGTLQSLLGSLQSHFTDRLKSPFGGAFIVAWLAVNWKAILILAFSDTSIEARTFLTSSFYLTQSNVLWKPLAYACLGVLGYYAIATVFVAFYEVYGLMRRWVERKFDSYRWVDPTTYIATKKATNKQISELSELASDRMDRVEELQAAASLAEAGRKEAEGKLQLSVAEVAELADRYAGAQDSVISLRSSLAKAEKNESIADQKAAAAKTLALQLEEIAQRLSHLLETQLEPPLVSIATLKRPDQASDKLRQVEELKAIREKVSKSLANL</sequence>
<keyword evidence="3" id="KW-1185">Reference proteome</keyword>
<dbReference type="EMBL" id="WOXT01000001">
    <property type="protein sequence ID" value="MUV13486.1"/>
    <property type="molecule type" value="Genomic_DNA"/>
</dbReference>
<comment type="caution">
    <text evidence="2">The sequence shown here is derived from an EMBL/GenBank/DDBJ whole genome shotgun (WGS) entry which is preliminary data.</text>
</comment>